<dbReference type="SFLD" id="SFLDG00358">
    <property type="entry name" value="Main_(cytGST)"/>
    <property type="match status" value="1"/>
</dbReference>
<sequence length="225" mass="23889">MIMAATETGGARVVLHDYWRSSAAYRVRIALALKSVAYQRVVVDLVAGDQRAPAHLALNPQGLVPALEIDGLVLTQSLAILAYLDETRPDPALLPADAAARARVRAIALAIACEVHPVSNLSVLARIEALAGADARSEWNRDNISRGLAAVERLLDHPGFTGRFCHGDRPGLADCTLIPQLYNASRWGVGFDHLPRISAVARACAAHPAFLAAHPEAVAPRAPAA</sequence>
<dbReference type="Pfam" id="PF02798">
    <property type="entry name" value="GST_N"/>
    <property type="match status" value="1"/>
</dbReference>
<dbReference type="InterPro" id="IPR036249">
    <property type="entry name" value="Thioredoxin-like_sf"/>
</dbReference>
<dbReference type="NCBIfam" id="TIGR01262">
    <property type="entry name" value="maiA"/>
    <property type="match status" value="1"/>
</dbReference>
<feature type="domain" description="GST C-terminal" evidence="3">
    <location>
        <begin position="97"/>
        <end position="224"/>
    </location>
</feature>
<dbReference type="Gene3D" id="3.40.30.10">
    <property type="entry name" value="Glutaredoxin"/>
    <property type="match status" value="1"/>
</dbReference>
<dbReference type="AlphaFoldDB" id="A0A1H6N4R6"/>
<dbReference type="InterPro" id="IPR005955">
    <property type="entry name" value="GST_Zeta"/>
</dbReference>
<dbReference type="SFLD" id="SFLDS00019">
    <property type="entry name" value="Glutathione_Transferase_(cytos"/>
    <property type="match status" value="1"/>
</dbReference>
<dbReference type="GO" id="GO:0006749">
    <property type="term" value="P:glutathione metabolic process"/>
    <property type="evidence" value="ECO:0007669"/>
    <property type="project" value="TreeGrafter"/>
</dbReference>
<keyword evidence="4" id="KW-0413">Isomerase</keyword>
<evidence type="ECO:0000259" key="3">
    <source>
        <dbReference type="PROSITE" id="PS50405"/>
    </source>
</evidence>
<gene>
    <name evidence="4" type="ORF">SAMN04488075_2510</name>
</gene>
<reference evidence="5" key="1">
    <citation type="submission" date="2016-10" db="EMBL/GenBank/DDBJ databases">
        <authorList>
            <person name="Varghese N."/>
            <person name="Submissions S."/>
        </authorList>
    </citation>
    <scope>NUCLEOTIDE SEQUENCE [LARGE SCALE GENOMIC DNA]</scope>
    <source>
        <strain evidence="5">DSM 11593</strain>
    </source>
</reference>
<proteinExistence type="inferred from homology"/>
<organism evidence="4 5">
    <name type="scientific">Paracoccus alkenifer</name>
    <dbReference type="NCBI Taxonomy" id="65735"/>
    <lineage>
        <taxon>Bacteria</taxon>
        <taxon>Pseudomonadati</taxon>
        <taxon>Pseudomonadota</taxon>
        <taxon>Alphaproteobacteria</taxon>
        <taxon>Rhodobacterales</taxon>
        <taxon>Paracoccaceae</taxon>
        <taxon>Paracoccus</taxon>
    </lineage>
</organism>
<dbReference type="GO" id="GO:0006559">
    <property type="term" value="P:L-phenylalanine catabolic process"/>
    <property type="evidence" value="ECO:0007669"/>
    <property type="project" value="TreeGrafter"/>
</dbReference>
<evidence type="ECO:0000313" key="5">
    <source>
        <dbReference type="Proteomes" id="UP000199125"/>
    </source>
</evidence>
<dbReference type="InterPro" id="IPR010987">
    <property type="entry name" value="Glutathione-S-Trfase_C-like"/>
</dbReference>
<dbReference type="PROSITE" id="PS50404">
    <property type="entry name" value="GST_NTER"/>
    <property type="match status" value="1"/>
</dbReference>
<comment type="similarity">
    <text evidence="1">Belongs to the GST superfamily. Zeta family.</text>
</comment>
<feature type="domain" description="GST N-terminal" evidence="2">
    <location>
        <begin position="11"/>
        <end position="92"/>
    </location>
</feature>
<dbReference type="STRING" id="65735.SAMN04488075_2510"/>
<dbReference type="InterPro" id="IPR004045">
    <property type="entry name" value="Glutathione_S-Trfase_N"/>
</dbReference>
<dbReference type="Gene3D" id="1.20.1050.10">
    <property type="match status" value="1"/>
</dbReference>
<accession>A0A1H6N4R6</accession>
<dbReference type="GO" id="GO:0016034">
    <property type="term" value="F:maleylacetoacetate isomerase activity"/>
    <property type="evidence" value="ECO:0007669"/>
    <property type="project" value="TreeGrafter"/>
</dbReference>
<protein>
    <submittedName>
        <fullName evidence="4">Maleylacetoacetate isomerase</fullName>
    </submittedName>
</protein>
<dbReference type="InterPro" id="IPR036282">
    <property type="entry name" value="Glutathione-S-Trfase_C_sf"/>
</dbReference>
<dbReference type="Proteomes" id="UP000199125">
    <property type="component" value="Unassembled WGS sequence"/>
</dbReference>
<dbReference type="SUPFAM" id="SSF52833">
    <property type="entry name" value="Thioredoxin-like"/>
    <property type="match status" value="1"/>
</dbReference>
<evidence type="ECO:0000259" key="2">
    <source>
        <dbReference type="PROSITE" id="PS50404"/>
    </source>
</evidence>
<dbReference type="Pfam" id="PF13410">
    <property type="entry name" value="GST_C_2"/>
    <property type="match status" value="1"/>
</dbReference>
<name>A0A1H6N4R6_9RHOB</name>
<dbReference type="InterPro" id="IPR034333">
    <property type="entry name" value="GST_Zeta_N"/>
</dbReference>
<evidence type="ECO:0000256" key="1">
    <source>
        <dbReference type="ARBA" id="ARBA00010007"/>
    </source>
</evidence>
<dbReference type="OrthoDB" id="509852at2"/>
<dbReference type="PROSITE" id="PS50405">
    <property type="entry name" value="GST_CTER"/>
    <property type="match status" value="1"/>
</dbReference>
<dbReference type="PANTHER" id="PTHR42673">
    <property type="entry name" value="MALEYLACETOACETATE ISOMERASE"/>
    <property type="match status" value="1"/>
</dbReference>
<dbReference type="EMBL" id="FNXG01000004">
    <property type="protein sequence ID" value="SEI05349.1"/>
    <property type="molecule type" value="Genomic_DNA"/>
</dbReference>
<dbReference type="SUPFAM" id="SSF47616">
    <property type="entry name" value="GST C-terminal domain-like"/>
    <property type="match status" value="1"/>
</dbReference>
<dbReference type="GO" id="GO:0005737">
    <property type="term" value="C:cytoplasm"/>
    <property type="evidence" value="ECO:0007669"/>
    <property type="project" value="InterPro"/>
</dbReference>
<evidence type="ECO:0000313" key="4">
    <source>
        <dbReference type="EMBL" id="SEI05349.1"/>
    </source>
</evidence>
<dbReference type="CDD" id="cd03042">
    <property type="entry name" value="GST_N_Zeta"/>
    <property type="match status" value="1"/>
</dbReference>
<dbReference type="GO" id="GO:0004364">
    <property type="term" value="F:glutathione transferase activity"/>
    <property type="evidence" value="ECO:0007669"/>
    <property type="project" value="TreeGrafter"/>
</dbReference>
<keyword evidence="5" id="KW-1185">Reference proteome</keyword>
<dbReference type="InterPro" id="IPR040079">
    <property type="entry name" value="Glutathione_S-Trfase"/>
</dbReference>
<dbReference type="PANTHER" id="PTHR42673:SF21">
    <property type="entry name" value="GLUTATHIONE S-TRANSFERASE YFCF"/>
    <property type="match status" value="1"/>
</dbReference>